<dbReference type="FunFam" id="3.30.428.10:FF:000006">
    <property type="entry name" value="m7GpppX diphosphatase"/>
    <property type="match status" value="1"/>
</dbReference>
<keyword evidence="6 8" id="KW-0539">Nucleus</keyword>
<dbReference type="AlphaFoldDB" id="A0A814Z2B5"/>
<comment type="catalytic activity">
    <reaction evidence="7 8">
        <text>a 5'-end (N(7)-methyl 5'-triphosphoguanosine)-ribonucleoside in mRNA + H2O = N(7)-methyl-GMP + a 5'-end diphospho-ribonucleoside in mRNA + 2 H(+)</text>
        <dbReference type="Rhea" id="RHEA:65388"/>
        <dbReference type="Rhea" id="RHEA-COMP:17165"/>
        <dbReference type="Rhea" id="RHEA-COMP:17167"/>
        <dbReference type="ChEBI" id="CHEBI:15377"/>
        <dbReference type="ChEBI" id="CHEBI:15378"/>
        <dbReference type="ChEBI" id="CHEBI:58285"/>
        <dbReference type="ChEBI" id="CHEBI:156461"/>
        <dbReference type="ChEBI" id="CHEBI:167616"/>
        <dbReference type="EC" id="3.6.1.59"/>
    </reaction>
</comment>
<dbReference type="Proteomes" id="UP000663834">
    <property type="component" value="Unassembled WGS sequence"/>
</dbReference>
<dbReference type="SUPFAM" id="SSF102860">
    <property type="entry name" value="mRNA decapping enzyme DcpS N-terminal domain"/>
    <property type="match status" value="1"/>
</dbReference>
<dbReference type="GO" id="GO:0000932">
    <property type="term" value="C:P-body"/>
    <property type="evidence" value="ECO:0007669"/>
    <property type="project" value="TreeGrafter"/>
</dbReference>
<dbReference type="InterPro" id="IPR008594">
    <property type="entry name" value="DcpS/DCS2"/>
</dbReference>
<dbReference type="EMBL" id="CAJNOW010000097">
    <property type="protein sequence ID" value="CAF1236276.1"/>
    <property type="molecule type" value="Genomic_DNA"/>
</dbReference>
<dbReference type="GO" id="GO:0005634">
    <property type="term" value="C:nucleus"/>
    <property type="evidence" value="ECO:0007669"/>
    <property type="project" value="UniProtKB-SubCell"/>
</dbReference>
<dbReference type="OrthoDB" id="10264956at2759"/>
<evidence type="ECO:0000256" key="1">
    <source>
        <dbReference type="ARBA" id="ARBA00004123"/>
    </source>
</evidence>
<evidence type="ECO:0000256" key="2">
    <source>
        <dbReference type="ARBA" id="ARBA00010208"/>
    </source>
</evidence>
<reference evidence="11" key="1">
    <citation type="submission" date="2021-02" db="EMBL/GenBank/DDBJ databases">
        <authorList>
            <person name="Nowell W R."/>
        </authorList>
    </citation>
    <scope>NUCLEOTIDE SEQUENCE</scope>
</reference>
<dbReference type="PIRSF" id="PIRSF028973">
    <property type="entry name" value="Scavenger_mRNA_decap_enz"/>
    <property type="match status" value="1"/>
</dbReference>
<name>A0A814Z2B5_9BILA</name>
<protein>
    <recommendedName>
        <fullName evidence="4 8">m7GpppX diphosphatase</fullName>
        <ecNumber evidence="3 8">3.6.1.59</ecNumber>
    </recommendedName>
</protein>
<dbReference type="EMBL" id="CAJNRE010000030">
    <property type="protein sequence ID" value="CAF1906653.1"/>
    <property type="molecule type" value="Genomic_DNA"/>
</dbReference>
<evidence type="ECO:0000313" key="13">
    <source>
        <dbReference type="Proteomes" id="UP000663834"/>
    </source>
</evidence>
<dbReference type="GO" id="GO:0140932">
    <property type="term" value="F:5'-(N(7)-methyl 5'-triphosphoguanosine)-[mRNA] diphosphatase activity"/>
    <property type="evidence" value="ECO:0007669"/>
    <property type="project" value="UniProtKB-EC"/>
</dbReference>
<dbReference type="GO" id="GO:0000340">
    <property type="term" value="F:RNA 7-methylguanosine cap binding"/>
    <property type="evidence" value="ECO:0007669"/>
    <property type="project" value="UniProtKB-UniRule"/>
</dbReference>
<evidence type="ECO:0000313" key="12">
    <source>
        <dbReference type="EMBL" id="CAF1906653.1"/>
    </source>
</evidence>
<dbReference type="EMBL" id="CAJNOV010000131">
    <property type="protein sequence ID" value="CAF0996034.1"/>
    <property type="molecule type" value="Genomic_DNA"/>
</dbReference>
<sequence length="298" mass="35151">MEDWNKKVRLVRILNDDQESKYAAIEGEVEGTDGEKQSAVLVFEKTPFHFDEVVKLMQDDQQKFKVDFINDIYHKYTVEARSACNDIKLAFIHPATPLHIKKYSKKQICLINETSERYQTIVRPYIEQNQLNSQWVYNIIDGKSERERILLETDQFLLLPDLMWDGKSMDSLHLLVLVKSRSIHSIRDLKPEHIPLLESLLETTLDFISTKYGIAKNVIRAFFHYPPTFYHLHVHFTTIHNRICGCEVERAHLVTDVMDHLALKPDYYQTKTLYYKIPVNDKLYQLFEESEQTKNKEA</sequence>
<dbReference type="GO" id="GO:0000290">
    <property type="term" value="P:deadenylation-dependent decapping of nuclear-transcribed mRNA"/>
    <property type="evidence" value="ECO:0007669"/>
    <property type="project" value="UniProtKB-UniRule"/>
</dbReference>
<evidence type="ECO:0000256" key="8">
    <source>
        <dbReference type="PIRNR" id="PIRNR028973"/>
    </source>
</evidence>
<evidence type="ECO:0000313" key="11">
    <source>
        <dbReference type="EMBL" id="CAF1236276.1"/>
    </source>
</evidence>
<dbReference type="Gene3D" id="3.30.428.10">
    <property type="entry name" value="HIT-like"/>
    <property type="match status" value="1"/>
</dbReference>
<dbReference type="PANTHER" id="PTHR12978">
    <property type="entry name" value="HISTIDINE TRIAD HIT PROTEIN MEMBER"/>
    <property type="match status" value="1"/>
</dbReference>
<dbReference type="Pfam" id="PF11969">
    <property type="entry name" value="DcpS_C"/>
    <property type="match status" value="1"/>
</dbReference>
<comment type="subcellular location">
    <subcellularLocation>
        <location evidence="1 8">Nucleus</location>
    </subcellularLocation>
</comment>
<dbReference type="InterPro" id="IPR011145">
    <property type="entry name" value="Scavenger_mRNA_decap_enz_N"/>
</dbReference>
<accession>A0A814Z2B5</accession>
<evidence type="ECO:0000313" key="10">
    <source>
        <dbReference type="EMBL" id="CAF0996034.1"/>
    </source>
</evidence>
<proteinExistence type="inferred from homology"/>
<dbReference type="Pfam" id="PF05652">
    <property type="entry name" value="DcpS"/>
    <property type="match status" value="1"/>
</dbReference>
<keyword evidence="5 8" id="KW-0378">Hydrolase</keyword>
<comment type="caution">
    <text evidence="11">The sequence shown here is derived from an EMBL/GenBank/DDBJ whole genome shotgun (WGS) entry which is preliminary data.</text>
</comment>
<dbReference type="EC" id="3.6.1.59" evidence="3 8"/>
<evidence type="ECO:0000256" key="5">
    <source>
        <dbReference type="ARBA" id="ARBA00022801"/>
    </source>
</evidence>
<evidence type="ECO:0000256" key="7">
    <source>
        <dbReference type="ARBA" id="ARBA00048222"/>
    </source>
</evidence>
<dbReference type="GO" id="GO:0006397">
    <property type="term" value="P:mRNA processing"/>
    <property type="evidence" value="ECO:0007669"/>
    <property type="project" value="UniProtKB-KW"/>
</dbReference>
<evidence type="ECO:0000256" key="4">
    <source>
        <dbReference type="ARBA" id="ARBA00015636"/>
    </source>
</evidence>
<feature type="active site" description="Nucleophile" evidence="9">
    <location>
        <position position="233"/>
    </location>
</feature>
<keyword evidence="8" id="KW-0507">mRNA processing</keyword>
<dbReference type="PANTHER" id="PTHR12978:SF0">
    <property type="entry name" value="M7GPPPX DIPHOSPHATASE"/>
    <property type="match status" value="1"/>
</dbReference>
<evidence type="ECO:0000256" key="3">
    <source>
        <dbReference type="ARBA" id="ARBA00012520"/>
    </source>
</evidence>
<dbReference type="Proteomes" id="UP000663824">
    <property type="component" value="Unassembled WGS sequence"/>
</dbReference>
<organism evidence="11 13">
    <name type="scientific">Rotaria magnacalcarata</name>
    <dbReference type="NCBI Taxonomy" id="392030"/>
    <lineage>
        <taxon>Eukaryota</taxon>
        <taxon>Metazoa</taxon>
        <taxon>Spiralia</taxon>
        <taxon>Gnathifera</taxon>
        <taxon>Rotifera</taxon>
        <taxon>Eurotatoria</taxon>
        <taxon>Bdelloidea</taxon>
        <taxon>Philodinida</taxon>
        <taxon>Philodinidae</taxon>
        <taxon>Rotaria</taxon>
    </lineage>
</organism>
<gene>
    <name evidence="10" type="ORF">CJN711_LOCUS2102</name>
    <name evidence="11" type="ORF">KQP761_LOCUS1557</name>
    <name evidence="12" type="ORF">MBJ925_LOCUS494</name>
</gene>
<evidence type="ECO:0000256" key="6">
    <source>
        <dbReference type="ARBA" id="ARBA00023242"/>
    </source>
</evidence>
<dbReference type="SUPFAM" id="SSF54197">
    <property type="entry name" value="HIT-like"/>
    <property type="match status" value="1"/>
</dbReference>
<dbReference type="Gene3D" id="3.30.200.40">
    <property type="entry name" value="Scavenger mRNA decapping enzyme, N-terminal domain"/>
    <property type="match status" value="1"/>
</dbReference>
<dbReference type="InterPro" id="IPR036265">
    <property type="entry name" value="HIT-like_sf"/>
</dbReference>
<comment type="function">
    <text evidence="8">Decapping scavenger enzyme that catalyzes the cleavage of a residual cap structure following the degradation of mRNAs by the 3'-&gt;5' exosome-mediated mRNA decay pathway.</text>
</comment>
<evidence type="ECO:0000256" key="9">
    <source>
        <dbReference type="PIRSR" id="PIRSR028973-1"/>
    </source>
</evidence>
<comment type="similarity">
    <text evidence="2 8">Belongs to the HIT family.</text>
</comment>
<dbReference type="Proteomes" id="UP000663855">
    <property type="component" value="Unassembled WGS sequence"/>
</dbReference>